<dbReference type="Proteomes" id="UP001321498">
    <property type="component" value="Chromosome"/>
</dbReference>
<dbReference type="SUPFAM" id="SSF53850">
    <property type="entry name" value="Periplasmic binding protein-like II"/>
    <property type="match status" value="1"/>
</dbReference>
<name>A0ABM8GCZ3_9MICO</name>
<evidence type="ECO:0000313" key="7">
    <source>
        <dbReference type="EMBL" id="BDZ46134.1"/>
    </source>
</evidence>
<keyword evidence="5" id="KW-0449">Lipoprotein</keyword>
<protein>
    <recommendedName>
        <fullName evidence="9">Sugar ABC transporter substrate-binding protein</fullName>
    </recommendedName>
</protein>
<gene>
    <name evidence="7" type="ORF">GCM10025866_20430</name>
</gene>
<evidence type="ECO:0000256" key="3">
    <source>
        <dbReference type="ARBA" id="ARBA00023136"/>
    </source>
</evidence>
<feature type="signal peptide" evidence="6">
    <location>
        <begin position="1"/>
        <end position="25"/>
    </location>
</feature>
<accession>A0ABM8GCZ3</accession>
<organism evidence="7 8">
    <name type="scientific">Naasia aerilata</name>
    <dbReference type="NCBI Taxonomy" id="1162966"/>
    <lineage>
        <taxon>Bacteria</taxon>
        <taxon>Bacillati</taxon>
        <taxon>Actinomycetota</taxon>
        <taxon>Actinomycetes</taxon>
        <taxon>Micrococcales</taxon>
        <taxon>Microbacteriaceae</taxon>
        <taxon>Naasia</taxon>
    </lineage>
</organism>
<evidence type="ECO:0000256" key="4">
    <source>
        <dbReference type="ARBA" id="ARBA00023139"/>
    </source>
</evidence>
<dbReference type="EMBL" id="AP027731">
    <property type="protein sequence ID" value="BDZ46134.1"/>
    <property type="molecule type" value="Genomic_DNA"/>
</dbReference>
<dbReference type="CDD" id="cd13585">
    <property type="entry name" value="PBP2_TMBP_like"/>
    <property type="match status" value="1"/>
</dbReference>
<feature type="chain" id="PRO_5047354929" description="Sugar ABC transporter substrate-binding protein" evidence="6">
    <location>
        <begin position="26"/>
        <end position="374"/>
    </location>
</feature>
<keyword evidence="4" id="KW-0564">Palmitate</keyword>
<dbReference type="InterPro" id="IPR006059">
    <property type="entry name" value="SBP"/>
</dbReference>
<evidence type="ECO:0000256" key="2">
    <source>
        <dbReference type="ARBA" id="ARBA00022729"/>
    </source>
</evidence>
<evidence type="ECO:0008006" key="9">
    <source>
        <dbReference type="Google" id="ProtNLM"/>
    </source>
</evidence>
<dbReference type="Pfam" id="PF01547">
    <property type="entry name" value="SBP_bac_1"/>
    <property type="match status" value="1"/>
</dbReference>
<dbReference type="PANTHER" id="PTHR43649:SF33">
    <property type="entry name" value="POLYGALACTURONAN_RHAMNOGALACTURONAN-BINDING PROTEIN YTCQ"/>
    <property type="match status" value="1"/>
</dbReference>
<dbReference type="PROSITE" id="PS51257">
    <property type="entry name" value="PROKAR_LIPOPROTEIN"/>
    <property type="match status" value="1"/>
</dbReference>
<proteinExistence type="predicted"/>
<evidence type="ECO:0000256" key="1">
    <source>
        <dbReference type="ARBA" id="ARBA00022475"/>
    </source>
</evidence>
<evidence type="ECO:0000313" key="8">
    <source>
        <dbReference type="Proteomes" id="UP001321498"/>
    </source>
</evidence>
<evidence type="ECO:0000256" key="5">
    <source>
        <dbReference type="ARBA" id="ARBA00023288"/>
    </source>
</evidence>
<dbReference type="PANTHER" id="PTHR43649">
    <property type="entry name" value="ARABINOSE-BINDING PROTEIN-RELATED"/>
    <property type="match status" value="1"/>
</dbReference>
<sequence>MKRSFRASVLAAVAVVAFGLTGCSAGPAKDSGPITLEYWTWAPNVPDAVATWNKAHPDVQVKVTEAAGADDILAKVLAAQRAGNGPDMFAAEYQKLPNFVVSGAALDITDMIGKGKDDFAEGTWSQTTVGGKIYAVPQDVGPMVFMYRADLFEQYGLEVPKTWDEYAALAAKVKQVAPNAYLGGYPDDGSTFIAYAQPLKADWWSTDGDSWSVGIDGAASKRVADFWQPLVEQGLIDTTHFFTPEWGQKMNDGTLLSWTAGAWAPGAALSVAPDTAGKWKIAHMPSWDGETTSGVMGGSSAAITPTSKHPKESMEFLEWLNGSEEGSNLLASGGCSPHPCTGRRISGSSRFRIWFPVSPTSGRSPPTSQAAPRQ</sequence>
<dbReference type="InterPro" id="IPR050490">
    <property type="entry name" value="Bact_solute-bd_prot1"/>
</dbReference>
<evidence type="ECO:0000256" key="6">
    <source>
        <dbReference type="SAM" id="SignalP"/>
    </source>
</evidence>
<dbReference type="Gene3D" id="3.40.190.10">
    <property type="entry name" value="Periplasmic binding protein-like II"/>
    <property type="match status" value="1"/>
</dbReference>
<keyword evidence="2 6" id="KW-0732">Signal</keyword>
<reference evidence="8" key="1">
    <citation type="journal article" date="2019" name="Int. J. Syst. Evol. Microbiol.">
        <title>The Global Catalogue of Microorganisms (GCM) 10K type strain sequencing project: providing services to taxonomists for standard genome sequencing and annotation.</title>
        <authorList>
            <consortium name="The Broad Institute Genomics Platform"/>
            <consortium name="The Broad Institute Genome Sequencing Center for Infectious Disease"/>
            <person name="Wu L."/>
            <person name="Ma J."/>
        </authorList>
    </citation>
    <scope>NUCLEOTIDE SEQUENCE [LARGE SCALE GENOMIC DNA]</scope>
    <source>
        <strain evidence="8">NBRC 108725</strain>
    </source>
</reference>
<keyword evidence="8" id="KW-1185">Reference proteome</keyword>
<keyword evidence="1" id="KW-1003">Cell membrane</keyword>
<keyword evidence="3" id="KW-0472">Membrane</keyword>